<dbReference type="SMART" id="SM00450">
    <property type="entry name" value="RHOD"/>
    <property type="match status" value="1"/>
</dbReference>
<dbReference type="Gene3D" id="3.40.250.10">
    <property type="entry name" value="Rhodanese-like domain"/>
    <property type="match status" value="1"/>
</dbReference>
<evidence type="ECO:0000259" key="1">
    <source>
        <dbReference type="PROSITE" id="PS50206"/>
    </source>
</evidence>
<dbReference type="Proteomes" id="UP000198914">
    <property type="component" value="Unassembled WGS sequence"/>
</dbReference>
<keyword evidence="2" id="KW-0808">Transferase</keyword>
<dbReference type="Pfam" id="PF00581">
    <property type="entry name" value="Rhodanese"/>
    <property type="match status" value="1"/>
</dbReference>
<dbReference type="EMBL" id="FNPX01000006">
    <property type="protein sequence ID" value="SDZ10434.1"/>
    <property type="molecule type" value="Genomic_DNA"/>
</dbReference>
<dbReference type="InterPro" id="IPR001763">
    <property type="entry name" value="Rhodanese-like_dom"/>
</dbReference>
<feature type="domain" description="Rhodanese" evidence="1">
    <location>
        <begin position="17"/>
        <end position="104"/>
    </location>
</feature>
<accession>A0A1H3QA52</accession>
<protein>
    <submittedName>
        <fullName evidence="2">Rhodanese-related sulfurtransferase</fullName>
    </submittedName>
</protein>
<evidence type="ECO:0000313" key="3">
    <source>
        <dbReference type="Proteomes" id="UP000198914"/>
    </source>
</evidence>
<name>A0A1H3QA52_9RHOB</name>
<dbReference type="PROSITE" id="PS50206">
    <property type="entry name" value="RHODANESE_3"/>
    <property type="match status" value="1"/>
</dbReference>
<dbReference type="AlphaFoldDB" id="A0A1H3QA52"/>
<gene>
    <name evidence="2" type="ORF">SAMN05444004_10651</name>
</gene>
<organism evidence="2 3">
    <name type="scientific">Jannaschia faecimaris</name>
    <dbReference type="NCBI Taxonomy" id="1244108"/>
    <lineage>
        <taxon>Bacteria</taxon>
        <taxon>Pseudomonadati</taxon>
        <taxon>Pseudomonadota</taxon>
        <taxon>Alphaproteobacteria</taxon>
        <taxon>Rhodobacterales</taxon>
        <taxon>Roseobacteraceae</taxon>
        <taxon>Jannaschia</taxon>
    </lineage>
</organism>
<keyword evidence="3" id="KW-1185">Reference proteome</keyword>
<dbReference type="STRING" id="1244108.SAMN05444004_10651"/>
<proteinExistence type="predicted"/>
<reference evidence="3" key="1">
    <citation type="submission" date="2016-10" db="EMBL/GenBank/DDBJ databases">
        <authorList>
            <person name="Varghese N."/>
            <person name="Submissions S."/>
        </authorList>
    </citation>
    <scope>NUCLEOTIDE SEQUENCE [LARGE SCALE GENOMIC DNA]</scope>
    <source>
        <strain evidence="3">DSM 100420</strain>
    </source>
</reference>
<evidence type="ECO:0000313" key="2">
    <source>
        <dbReference type="EMBL" id="SDZ10434.1"/>
    </source>
</evidence>
<dbReference type="RefSeq" id="WP_092644998.1">
    <property type="nucleotide sequence ID" value="NZ_FNPX01000006.1"/>
</dbReference>
<sequence>MAHLFTSPEILFPALTSPDAPAILDVRTEEDACADPTRLPTARRLTLAEIEEGAGPGGPCVVYCQKGGKISQLAAALLRARGKEACVLTGGHLAWIAANLSTVTLDLPTRWVMSLDPTLSEVAALWLLRRLIDPSSQALAVARGQIEAACSTWQAEALPQDAETLAASLELSHPVVAQLIFDNALGAERVLRGRLARTGNPEAALDLIDDLLAGARK</sequence>
<dbReference type="GO" id="GO:0016740">
    <property type="term" value="F:transferase activity"/>
    <property type="evidence" value="ECO:0007669"/>
    <property type="project" value="UniProtKB-KW"/>
</dbReference>
<dbReference type="InterPro" id="IPR036873">
    <property type="entry name" value="Rhodanese-like_dom_sf"/>
</dbReference>
<dbReference type="OrthoDB" id="9784302at2"/>
<dbReference type="SUPFAM" id="SSF52821">
    <property type="entry name" value="Rhodanese/Cell cycle control phosphatase"/>
    <property type="match status" value="1"/>
</dbReference>